<keyword evidence="2" id="KW-1185">Reference proteome</keyword>
<name>A0A0L0G626_9EUKA</name>
<dbReference type="RefSeq" id="XP_014158374.1">
    <property type="nucleotide sequence ID" value="XM_014302899.1"/>
</dbReference>
<reference evidence="1 2" key="1">
    <citation type="submission" date="2011-02" db="EMBL/GenBank/DDBJ databases">
        <title>The Genome Sequence of Sphaeroforma arctica JP610.</title>
        <authorList>
            <consortium name="The Broad Institute Genome Sequencing Platform"/>
            <person name="Russ C."/>
            <person name="Cuomo C."/>
            <person name="Young S.K."/>
            <person name="Zeng Q."/>
            <person name="Gargeya S."/>
            <person name="Alvarado L."/>
            <person name="Berlin A."/>
            <person name="Chapman S.B."/>
            <person name="Chen Z."/>
            <person name="Freedman E."/>
            <person name="Gellesch M."/>
            <person name="Goldberg J."/>
            <person name="Griggs A."/>
            <person name="Gujja S."/>
            <person name="Heilman E."/>
            <person name="Heiman D."/>
            <person name="Howarth C."/>
            <person name="Mehta T."/>
            <person name="Neiman D."/>
            <person name="Pearson M."/>
            <person name="Roberts A."/>
            <person name="Saif S."/>
            <person name="Shea T."/>
            <person name="Shenoy N."/>
            <person name="Sisk P."/>
            <person name="Stolte C."/>
            <person name="Sykes S."/>
            <person name="White J."/>
            <person name="Yandava C."/>
            <person name="Burger G."/>
            <person name="Gray M.W."/>
            <person name="Holland P.W.H."/>
            <person name="King N."/>
            <person name="Lang F.B.F."/>
            <person name="Roger A.J."/>
            <person name="Ruiz-Trillo I."/>
            <person name="Haas B."/>
            <person name="Nusbaum C."/>
            <person name="Birren B."/>
        </authorList>
    </citation>
    <scope>NUCLEOTIDE SEQUENCE [LARGE SCALE GENOMIC DNA]</scope>
    <source>
        <strain evidence="1 2">JP610</strain>
    </source>
</reference>
<dbReference type="Proteomes" id="UP000054560">
    <property type="component" value="Unassembled WGS sequence"/>
</dbReference>
<organism evidence="1 2">
    <name type="scientific">Sphaeroforma arctica JP610</name>
    <dbReference type="NCBI Taxonomy" id="667725"/>
    <lineage>
        <taxon>Eukaryota</taxon>
        <taxon>Ichthyosporea</taxon>
        <taxon>Ichthyophonida</taxon>
        <taxon>Sphaeroforma</taxon>
    </lineage>
</organism>
<evidence type="ECO:0000313" key="1">
    <source>
        <dbReference type="EMBL" id="KNC84472.1"/>
    </source>
</evidence>
<dbReference type="EMBL" id="KQ241762">
    <property type="protein sequence ID" value="KNC84472.1"/>
    <property type="molecule type" value="Genomic_DNA"/>
</dbReference>
<gene>
    <name evidence="1" type="ORF">SARC_03305</name>
</gene>
<evidence type="ECO:0000313" key="2">
    <source>
        <dbReference type="Proteomes" id="UP000054560"/>
    </source>
</evidence>
<protein>
    <submittedName>
        <fullName evidence="1">Uncharacterized protein</fullName>
    </submittedName>
</protein>
<sequence>MCSKSLGLSATERQYCELIECDGELGVSRKELWYRSGYNQRRAFPFSSFSPKEVKGSLYVSYARAFARGRTGDYKVSKGPSDLSIKLACVEFKLTDEFLYQLKGSIAFTHVIIASKLLPASVTEVKGFFECFRGFG</sequence>
<proteinExistence type="predicted"/>
<accession>A0A0L0G626</accession>
<dbReference type="AlphaFoldDB" id="A0A0L0G626"/>
<dbReference type="GeneID" id="25903809"/>